<dbReference type="STRING" id="126957.T1J5K9"/>
<dbReference type="PANTHER" id="PTHR24366">
    <property type="entry name" value="IG(IMMUNOGLOBULIN) AND LRR(LEUCINE RICH REPEAT) DOMAINS"/>
    <property type="match status" value="1"/>
</dbReference>
<accession>T1J5K9</accession>
<dbReference type="InterPro" id="IPR032675">
    <property type="entry name" value="LRR_dom_sf"/>
</dbReference>
<evidence type="ECO:0000256" key="1">
    <source>
        <dbReference type="ARBA" id="ARBA00022614"/>
    </source>
</evidence>
<dbReference type="Pfam" id="PF13855">
    <property type="entry name" value="LRR_8"/>
    <property type="match status" value="1"/>
</dbReference>
<organism evidence="3 4">
    <name type="scientific">Strigamia maritima</name>
    <name type="common">European centipede</name>
    <name type="synonym">Geophilus maritimus</name>
    <dbReference type="NCBI Taxonomy" id="126957"/>
    <lineage>
        <taxon>Eukaryota</taxon>
        <taxon>Metazoa</taxon>
        <taxon>Ecdysozoa</taxon>
        <taxon>Arthropoda</taxon>
        <taxon>Myriapoda</taxon>
        <taxon>Chilopoda</taxon>
        <taxon>Pleurostigmophora</taxon>
        <taxon>Geophilomorpha</taxon>
        <taxon>Linotaeniidae</taxon>
        <taxon>Strigamia</taxon>
    </lineage>
</organism>
<evidence type="ECO:0000313" key="4">
    <source>
        <dbReference type="Proteomes" id="UP000014500"/>
    </source>
</evidence>
<evidence type="ECO:0000256" key="2">
    <source>
        <dbReference type="ARBA" id="ARBA00022737"/>
    </source>
</evidence>
<keyword evidence="2" id="KW-0677">Repeat</keyword>
<keyword evidence="4" id="KW-1185">Reference proteome</keyword>
<dbReference type="EnsemblMetazoa" id="SMAR008913-RA">
    <property type="protein sequence ID" value="SMAR008913-PA"/>
    <property type="gene ID" value="SMAR008913"/>
</dbReference>
<dbReference type="PhylomeDB" id="T1J5K9"/>
<dbReference type="OMA" id="KWLVHYK"/>
<dbReference type="PANTHER" id="PTHR24366:SF96">
    <property type="entry name" value="LEUCINE RICH REPEAT CONTAINING 53"/>
    <property type="match status" value="1"/>
</dbReference>
<name>T1J5K9_STRMM</name>
<dbReference type="InterPro" id="IPR003591">
    <property type="entry name" value="Leu-rich_rpt_typical-subtyp"/>
</dbReference>
<dbReference type="SMART" id="SM00369">
    <property type="entry name" value="LRR_TYP"/>
    <property type="match status" value="3"/>
</dbReference>
<evidence type="ECO:0000313" key="3">
    <source>
        <dbReference type="EnsemblMetazoa" id="SMAR008913-PA"/>
    </source>
</evidence>
<dbReference type="HOGENOM" id="CLU_073431_0_0_1"/>
<dbReference type="SUPFAM" id="SSF52058">
    <property type="entry name" value="L domain-like"/>
    <property type="match status" value="1"/>
</dbReference>
<dbReference type="eggNOG" id="KOG0619">
    <property type="taxonomic scope" value="Eukaryota"/>
</dbReference>
<reference evidence="3" key="2">
    <citation type="submission" date="2015-02" db="UniProtKB">
        <authorList>
            <consortium name="EnsemblMetazoa"/>
        </authorList>
    </citation>
    <scope>IDENTIFICATION</scope>
</reference>
<dbReference type="InterPro" id="IPR001611">
    <property type="entry name" value="Leu-rich_rpt"/>
</dbReference>
<dbReference type="EMBL" id="JH431865">
    <property type="status" value="NOT_ANNOTATED_CDS"/>
    <property type="molecule type" value="Genomic_DNA"/>
</dbReference>
<reference evidence="4" key="1">
    <citation type="submission" date="2011-05" db="EMBL/GenBank/DDBJ databases">
        <authorList>
            <person name="Richards S.R."/>
            <person name="Qu J."/>
            <person name="Jiang H."/>
            <person name="Jhangiani S.N."/>
            <person name="Agravi P."/>
            <person name="Goodspeed R."/>
            <person name="Gross S."/>
            <person name="Mandapat C."/>
            <person name="Jackson L."/>
            <person name="Mathew T."/>
            <person name="Pu L."/>
            <person name="Thornton R."/>
            <person name="Saada N."/>
            <person name="Wilczek-Boney K.B."/>
            <person name="Lee S."/>
            <person name="Kovar C."/>
            <person name="Wu Y."/>
            <person name="Scherer S.E."/>
            <person name="Worley K.C."/>
            <person name="Muzny D.M."/>
            <person name="Gibbs R."/>
        </authorList>
    </citation>
    <scope>NUCLEOTIDE SEQUENCE</scope>
    <source>
        <strain evidence="4">Brora</strain>
    </source>
</reference>
<keyword evidence="1" id="KW-0433">Leucine-rich repeat</keyword>
<sequence length="330" mass="37913">MKQFHEPMTTFAIISFVFILIINAEVNGITKRTERGLPEFAVVGKCPDHYENEHCSCDINEASLSVTINCNNIQNSVQLKNALEFKRNNDRFDWFVLQNSTVTALPVQLFNNLSFMGFIMSYNNIEGITDDFFAGSEGSCEYIWMSDNKLKSGFNFKGLRNLKNLISVSVLATNLTTIQDDAFGNLQNLETIVLERNRISSLGENAFGNLPRLRRIDLSWNNLTRLVNGSFNTWQSKRPVAIEKNAFSNLKTYYVNMKYNSLTTLDQEVFEPLLNRMRAIRGSKLFVDGNPFICDKSINWLRKKPLEYRQQVYGLKCIDQDNLMKFASHN</sequence>
<dbReference type="Gene3D" id="3.80.10.10">
    <property type="entry name" value="Ribonuclease Inhibitor"/>
    <property type="match status" value="1"/>
</dbReference>
<proteinExistence type="predicted"/>
<dbReference type="AlphaFoldDB" id="T1J5K9"/>
<protein>
    <recommendedName>
        <fullName evidence="5">LRRNT domain-containing protein</fullName>
    </recommendedName>
</protein>
<dbReference type="Proteomes" id="UP000014500">
    <property type="component" value="Unassembled WGS sequence"/>
</dbReference>
<evidence type="ECO:0008006" key="5">
    <source>
        <dbReference type="Google" id="ProtNLM"/>
    </source>
</evidence>